<gene>
    <name evidence="1" type="ORF">ALC53_11616</name>
</gene>
<feature type="non-terminal residue" evidence="1">
    <location>
        <position position="1"/>
    </location>
</feature>
<dbReference type="EMBL" id="KQ976691">
    <property type="protein sequence ID" value="KYM77928.1"/>
    <property type="molecule type" value="Genomic_DNA"/>
</dbReference>
<keyword evidence="2" id="KW-1185">Reference proteome</keyword>
<dbReference type="AlphaFoldDB" id="A0A195B0C4"/>
<protein>
    <submittedName>
        <fullName evidence="1">Uncharacterized protein</fullName>
    </submittedName>
</protein>
<accession>A0A195B0C4</accession>
<name>A0A195B0C4_9HYME</name>
<reference evidence="1 2" key="1">
    <citation type="submission" date="2015-09" db="EMBL/GenBank/DDBJ databases">
        <title>Atta colombica WGS genome.</title>
        <authorList>
            <person name="Nygaard S."/>
            <person name="Hu H."/>
            <person name="Boomsma J."/>
            <person name="Zhang G."/>
        </authorList>
    </citation>
    <scope>NUCLEOTIDE SEQUENCE [LARGE SCALE GENOMIC DNA]</scope>
    <source>
        <strain evidence="1">Treedump-2</strain>
        <tissue evidence="1">Whole body</tissue>
    </source>
</reference>
<dbReference type="Proteomes" id="UP000078540">
    <property type="component" value="Unassembled WGS sequence"/>
</dbReference>
<evidence type="ECO:0000313" key="2">
    <source>
        <dbReference type="Proteomes" id="UP000078540"/>
    </source>
</evidence>
<proteinExistence type="predicted"/>
<evidence type="ECO:0000313" key="1">
    <source>
        <dbReference type="EMBL" id="KYM77928.1"/>
    </source>
</evidence>
<organism evidence="1 2">
    <name type="scientific">Atta colombica</name>
    <dbReference type="NCBI Taxonomy" id="520822"/>
    <lineage>
        <taxon>Eukaryota</taxon>
        <taxon>Metazoa</taxon>
        <taxon>Ecdysozoa</taxon>
        <taxon>Arthropoda</taxon>
        <taxon>Hexapoda</taxon>
        <taxon>Insecta</taxon>
        <taxon>Pterygota</taxon>
        <taxon>Neoptera</taxon>
        <taxon>Endopterygota</taxon>
        <taxon>Hymenoptera</taxon>
        <taxon>Apocrita</taxon>
        <taxon>Aculeata</taxon>
        <taxon>Formicoidea</taxon>
        <taxon>Formicidae</taxon>
        <taxon>Myrmicinae</taxon>
        <taxon>Atta</taxon>
    </lineage>
</organism>
<sequence length="124" mass="13561">LLSFAVVNVKDVGECQIVLCIGRDFAPFPSKEAHGYTIYSLRARSASMLTRMLAIDAWSPGRGERGEGRGVTVVVVRSRRVGEGSLARREKHAKRGRLAQDEACLLVERGQTNEAEGTSLSLFL</sequence>